<organism evidence="2 3">
    <name type="scientific">Bugula neritina</name>
    <name type="common">Brown bryozoan</name>
    <name type="synonym">Sertularia neritina</name>
    <dbReference type="NCBI Taxonomy" id="10212"/>
    <lineage>
        <taxon>Eukaryota</taxon>
        <taxon>Metazoa</taxon>
        <taxon>Spiralia</taxon>
        <taxon>Lophotrochozoa</taxon>
        <taxon>Bryozoa</taxon>
        <taxon>Gymnolaemata</taxon>
        <taxon>Cheilostomatida</taxon>
        <taxon>Flustrina</taxon>
        <taxon>Buguloidea</taxon>
        <taxon>Bugulidae</taxon>
        <taxon>Bugula</taxon>
    </lineage>
</organism>
<name>A0A7J7JZI5_BUGNE</name>
<reference evidence="2" key="1">
    <citation type="submission" date="2020-06" db="EMBL/GenBank/DDBJ databases">
        <title>Draft genome of Bugula neritina, a colonial animal packing powerful symbionts and potential medicines.</title>
        <authorList>
            <person name="Rayko M."/>
        </authorList>
    </citation>
    <scope>NUCLEOTIDE SEQUENCE [LARGE SCALE GENOMIC DNA]</scope>
    <source>
        <strain evidence="2">Kwan_BN1</strain>
    </source>
</reference>
<gene>
    <name evidence="2" type="ORF">EB796_010342</name>
</gene>
<protein>
    <recommendedName>
        <fullName evidence="4">Secreted protein</fullName>
    </recommendedName>
</protein>
<feature type="signal peptide" evidence="1">
    <location>
        <begin position="1"/>
        <end position="18"/>
    </location>
</feature>
<comment type="caution">
    <text evidence="2">The sequence shown here is derived from an EMBL/GenBank/DDBJ whole genome shotgun (WGS) entry which is preliminary data.</text>
</comment>
<sequence>MLSHKIALLITLKNSVISICFCLFLGNCSKDTFYLTDCACSLSKKSHATRNYALTHSQVATDLSVWLILVSAGFAVTCN</sequence>
<evidence type="ECO:0008006" key="4">
    <source>
        <dbReference type="Google" id="ProtNLM"/>
    </source>
</evidence>
<evidence type="ECO:0000313" key="2">
    <source>
        <dbReference type="EMBL" id="KAF6031353.1"/>
    </source>
</evidence>
<dbReference type="AlphaFoldDB" id="A0A7J7JZI5"/>
<keyword evidence="3" id="KW-1185">Reference proteome</keyword>
<keyword evidence="1" id="KW-0732">Signal</keyword>
<accession>A0A7J7JZI5</accession>
<proteinExistence type="predicted"/>
<evidence type="ECO:0000256" key="1">
    <source>
        <dbReference type="SAM" id="SignalP"/>
    </source>
</evidence>
<evidence type="ECO:0000313" key="3">
    <source>
        <dbReference type="Proteomes" id="UP000593567"/>
    </source>
</evidence>
<dbReference type="EMBL" id="VXIV02001617">
    <property type="protein sequence ID" value="KAF6031353.1"/>
    <property type="molecule type" value="Genomic_DNA"/>
</dbReference>
<dbReference type="Proteomes" id="UP000593567">
    <property type="component" value="Unassembled WGS sequence"/>
</dbReference>
<feature type="chain" id="PRO_5029912051" description="Secreted protein" evidence="1">
    <location>
        <begin position="19"/>
        <end position="79"/>
    </location>
</feature>